<keyword evidence="2" id="KW-0201">Cytochrome c-type biogenesis</keyword>
<evidence type="ECO:0000259" key="5">
    <source>
        <dbReference type="PROSITE" id="PS51352"/>
    </source>
</evidence>
<dbReference type="Proteomes" id="UP000886722">
    <property type="component" value="Unassembled WGS sequence"/>
</dbReference>
<dbReference type="InterPro" id="IPR013766">
    <property type="entry name" value="Thioredoxin_domain"/>
</dbReference>
<dbReference type="Gene3D" id="3.40.30.10">
    <property type="entry name" value="Glutaredoxin"/>
    <property type="match status" value="1"/>
</dbReference>
<evidence type="ECO:0000256" key="4">
    <source>
        <dbReference type="ARBA" id="ARBA00023284"/>
    </source>
</evidence>
<dbReference type="PANTHER" id="PTHR42852:SF6">
    <property type="entry name" value="THIOL:DISULFIDE INTERCHANGE PROTEIN DSBE"/>
    <property type="match status" value="1"/>
</dbReference>
<dbReference type="Pfam" id="PF00578">
    <property type="entry name" value="AhpC-TSA"/>
    <property type="match status" value="1"/>
</dbReference>
<evidence type="ECO:0000256" key="2">
    <source>
        <dbReference type="ARBA" id="ARBA00022748"/>
    </source>
</evidence>
<dbReference type="CDD" id="cd02966">
    <property type="entry name" value="TlpA_like_family"/>
    <property type="match status" value="1"/>
</dbReference>
<dbReference type="InterPro" id="IPR050553">
    <property type="entry name" value="Thioredoxin_ResA/DsbE_sf"/>
</dbReference>
<proteinExistence type="predicted"/>
<dbReference type="GO" id="GO:0030313">
    <property type="term" value="C:cell envelope"/>
    <property type="evidence" value="ECO:0007669"/>
    <property type="project" value="UniProtKB-SubCell"/>
</dbReference>
<sequence length="392" mass="44166">MKKHVVSLLLLWSVVFGVWAEKGFVIQGSVDGITPQSMISLYRVDNGKRSLLDKAYVTRGRFKLTGKTAGSTAEEVYIMLSDKKSPSRTLALWVLPGAKIKVFGDNRIAALWTVESDVAEQKESNLYAAAVRPFLAEYWNYYPEKAKLETLYRDKNTPREKRSAVRKQINAITAKQDSIQSLMYKAEIDIMQTAPVGDIWLMHLAQLAMVSRTQKNFPYKAELVNLYENRMTDVLKAKEYGVVARANLFQRTVDVGDALVDADLYDLAGGVHHLSDYRGKYVLLDFWARSCAPCLAAMPELAQLFANNSDSLVVVGLSLDDEDTWLQTSREKKISWVNLNEKKGAAGLNVAYNVSSIPHYVLISPEGKVLSIFKGYKKNRIYNELKKYIAVK</sequence>
<accession>A0A9D1GEL7</accession>
<keyword evidence="3" id="KW-1015">Disulfide bond</keyword>
<dbReference type="PROSITE" id="PS51352">
    <property type="entry name" value="THIOREDOXIN_2"/>
    <property type="match status" value="1"/>
</dbReference>
<dbReference type="GO" id="GO:0017004">
    <property type="term" value="P:cytochrome complex assembly"/>
    <property type="evidence" value="ECO:0007669"/>
    <property type="project" value="UniProtKB-KW"/>
</dbReference>
<evidence type="ECO:0000313" key="7">
    <source>
        <dbReference type="Proteomes" id="UP000886722"/>
    </source>
</evidence>
<feature type="domain" description="Thioredoxin" evidence="5">
    <location>
        <begin position="253"/>
        <end position="392"/>
    </location>
</feature>
<dbReference type="SUPFAM" id="SSF52833">
    <property type="entry name" value="Thioredoxin-like"/>
    <property type="match status" value="1"/>
</dbReference>
<protein>
    <submittedName>
        <fullName evidence="6">AhpC/TSA family protein</fullName>
    </submittedName>
</protein>
<evidence type="ECO:0000256" key="1">
    <source>
        <dbReference type="ARBA" id="ARBA00004196"/>
    </source>
</evidence>
<dbReference type="EMBL" id="DVKT01000045">
    <property type="protein sequence ID" value="HIT39573.1"/>
    <property type="molecule type" value="Genomic_DNA"/>
</dbReference>
<evidence type="ECO:0000256" key="3">
    <source>
        <dbReference type="ARBA" id="ARBA00023157"/>
    </source>
</evidence>
<reference evidence="6" key="1">
    <citation type="submission" date="2020-10" db="EMBL/GenBank/DDBJ databases">
        <authorList>
            <person name="Gilroy R."/>
        </authorList>
    </citation>
    <scope>NUCLEOTIDE SEQUENCE</scope>
    <source>
        <strain evidence="6">21143</strain>
    </source>
</reference>
<gene>
    <name evidence="6" type="ORF">IAD06_06000</name>
</gene>
<dbReference type="PANTHER" id="PTHR42852">
    <property type="entry name" value="THIOL:DISULFIDE INTERCHANGE PROTEIN DSBE"/>
    <property type="match status" value="1"/>
</dbReference>
<keyword evidence="4" id="KW-0676">Redox-active center</keyword>
<dbReference type="InterPro" id="IPR000866">
    <property type="entry name" value="AhpC/TSA"/>
</dbReference>
<dbReference type="AlphaFoldDB" id="A0A9D1GEL7"/>
<comment type="caution">
    <text evidence="6">The sequence shown here is derived from an EMBL/GenBank/DDBJ whole genome shotgun (WGS) entry which is preliminary data.</text>
</comment>
<name>A0A9D1GEL7_9BACT</name>
<dbReference type="InterPro" id="IPR036249">
    <property type="entry name" value="Thioredoxin-like_sf"/>
</dbReference>
<reference evidence="6" key="2">
    <citation type="journal article" date="2021" name="PeerJ">
        <title>Extensive microbial diversity within the chicken gut microbiome revealed by metagenomics and culture.</title>
        <authorList>
            <person name="Gilroy R."/>
            <person name="Ravi A."/>
            <person name="Getino M."/>
            <person name="Pursley I."/>
            <person name="Horton D.L."/>
            <person name="Alikhan N.F."/>
            <person name="Baker D."/>
            <person name="Gharbi K."/>
            <person name="Hall N."/>
            <person name="Watson M."/>
            <person name="Adriaenssens E.M."/>
            <person name="Foster-Nyarko E."/>
            <person name="Jarju S."/>
            <person name="Secka A."/>
            <person name="Antonio M."/>
            <person name="Oren A."/>
            <person name="Chaudhuri R.R."/>
            <person name="La Ragione R."/>
            <person name="Hildebrand F."/>
            <person name="Pallen M.J."/>
        </authorList>
    </citation>
    <scope>NUCLEOTIDE SEQUENCE</scope>
    <source>
        <strain evidence="6">21143</strain>
    </source>
</reference>
<organism evidence="6 7">
    <name type="scientific">Candidatus Caccoplasma intestinavium</name>
    <dbReference type="NCBI Taxonomy" id="2840716"/>
    <lineage>
        <taxon>Bacteria</taxon>
        <taxon>Pseudomonadati</taxon>
        <taxon>Bacteroidota</taxon>
        <taxon>Bacteroidia</taxon>
        <taxon>Bacteroidales</taxon>
        <taxon>Bacteroidaceae</taxon>
        <taxon>Bacteroidaceae incertae sedis</taxon>
        <taxon>Candidatus Caccoplasma</taxon>
    </lineage>
</organism>
<evidence type="ECO:0000313" key="6">
    <source>
        <dbReference type="EMBL" id="HIT39573.1"/>
    </source>
</evidence>
<comment type="subcellular location">
    <subcellularLocation>
        <location evidence="1">Cell envelope</location>
    </subcellularLocation>
</comment>